<proteinExistence type="predicted"/>
<sequence length="91" mass="10259">DVENEGTFDEFKFKDELLEEAEGYFISKISEELPSSKPDLKEESLKKLNSEKGIFTYDLNDLEQMDALVYKIDTGSAISVKKASYHAASSI</sequence>
<keyword evidence="2" id="KW-1185">Reference proteome</keyword>
<organism evidence="1 2">
    <name type="scientific">Cetraspora pellucida</name>
    <dbReference type="NCBI Taxonomy" id="1433469"/>
    <lineage>
        <taxon>Eukaryota</taxon>
        <taxon>Fungi</taxon>
        <taxon>Fungi incertae sedis</taxon>
        <taxon>Mucoromycota</taxon>
        <taxon>Glomeromycotina</taxon>
        <taxon>Glomeromycetes</taxon>
        <taxon>Diversisporales</taxon>
        <taxon>Gigasporaceae</taxon>
        <taxon>Cetraspora</taxon>
    </lineage>
</organism>
<accession>A0ACA9P6X5</accession>
<evidence type="ECO:0000313" key="1">
    <source>
        <dbReference type="EMBL" id="CAG8687108.1"/>
    </source>
</evidence>
<feature type="non-terminal residue" evidence="1">
    <location>
        <position position="1"/>
    </location>
</feature>
<reference evidence="1" key="1">
    <citation type="submission" date="2021-06" db="EMBL/GenBank/DDBJ databases">
        <authorList>
            <person name="Kallberg Y."/>
            <person name="Tangrot J."/>
            <person name="Rosling A."/>
        </authorList>
    </citation>
    <scope>NUCLEOTIDE SEQUENCE</scope>
    <source>
        <strain evidence="1">28 12/20/2015</strain>
    </source>
</reference>
<dbReference type="Proteomes" id="UP000789366">
    <property type="component" value="Unassembled WGS sequence"/>
</dbReference>
<dbReference type="EMBL" id="CAJVPW010019923">
    <property type="protein sequence ID" value="CAG8687108.1"/>
    <property type="molecule type" value="Genomic_DNA"/>
</dbReference>
<evidence type="ECO:0000313" key="2">
    <source>
        <dbReference type="Proteomes" id="UP000789366"/>
    </source>
</evidence>
<name>A0ACA9P6X5_9GLOM</name>
<comment type="caution">
    <text evidence="1">The sequence shown here is derived from an EMBL/GenBank/DDBJ whole genome shotgun (WGS) entry which is preliminary data.</text>
</comment>
<protein>
    <submittedName>
        <fullName evidence="1">1917_t:CDS:1</fullName>
    </submittedName>
</protein>
<gene>
    <name evidence="1" type="ORF">SPELUC_LOCUS10547</name>
</gene>